<dbReference type="InterPro" id="IPR040676">
    <property type="entry name" value="DUF5641"/>
</dbReference>
<dbReference type="PANTHER" id="PTHR33332">
    <property type="entry name" value="REVERSE TRANSCRIPTASE DOMAIN-CONTAINING PROTEIN"/>
    <property type="match status" value="1"/>
</dbReference>
<reference evidence="5" key="2">
    <citation type="submission" date="2021-08" db="EMBL/GenBank/DDBJ databases">
        <authorList>
            <person name="Eriksson T."/>
        </authorList>
    </citation>
    <scope>NUCLEOTIDE SEQUENCE</scope>
    <source>
        <strain evidence="5">Stoneville</strain>
        <tissue evidence="5">Whole head</tissue>
    </source>
</reference>
<dbReference type="EMBL" id="JABDTM020025440">
    <property type="protein sequence ID" value="KAH0813269.1"/>
    <property type="molecule type" value="Genomic_DNA"/>
</dbReference>
<keyword evidence="1" id="KW-0175">Coiled coil</keyword>
<evidence type="ECO:0000259" key="3">
    <source>
        <dbReference type="Pfam" id="PF03184"/>
    </source>
</evidence>
<reference evidence="5" key="1">
    <citation type="journal article" date="2020" name="J Insects Food Feed">
        <title>The yellow mealworm (Tenebrio molitor) genome: a resource for the emerging insects as food and feed industry.</title>
        <authorList>
            <person name="Eriksson T."/>
            <person name="Andere A."/>
            <person name="Kelstrup H."/>
            <person name="Emery V."/>
            <person name="Picard C."/>
        </authorList>
    </citation>
    <scope>NUCLEOTIDE SEQUENCE</scope>
    <source>
        <strain evidence="5">Stoneville</strain>
        <tissue evidence="5">Whole head</tissue>
    </source>
</reference>
<dbReference type="InterPro" id="IPR004875">
    <property type="entry name" value="DDE_SF_endonuclease_dom"/>
</dbReference>
<feature type="domain" description="DUF5641" evidence="4">
    <location>
        <begin position="391"/>
        <end position="478"/>
    </location>
</feature>
<feature type="coiled-coil region" evidence="1">
    <location>
        <begin position="620"/>
        <end position="651"/>
    </location>
</feature>
<feature type="region of interest" description="Disordered" evidence="2">
    <location>
        <begin position="544"/>
        <end position="572"/>
    </location>
</feature>
<organism evidence="5 6">
    <name type="scientific">Tenebrio molitor</name>
    <name type="common">Yellow mealworm beetle</name>
    <dbReference type="NCBI Taxonomy" id="7067"/>
    <lineage>
        <taxon>Eukaryota</taxon>
        <taxon>Metazoa</taxon>
        <taxon>Ecdysozoa</taxon>
        <taxon>Arthropoda</taxon>
        <taxon>Hexapoda</taxon>
        <taxon>Insecta</taxon>
        <taxon>Pterygota</taxon>
        <taxon>Neoptera</taxon>
        <taxon>Endopterygota</taxon>
        <taxon>Coleoptera</taxon>
        <taxon>Polyphaga</taxon>
        <taxon>Cucujiformia</taxon>
        <taxon>Tenebrionidae</taxon>
        <taxon>Tenebrio</taxon>
    </lineage>
</organism>
<evidence type="ECO:0008006" key="7">
    <source>
        <dbReference type="Google" id="ProtNLM"/>
    </source>
</evidence>
<evidence type="ECO:0000313" key="5">
    <source>
        <dbReference type="EMBL" id="KAH0813269.1"/>
    </source>
</evidence>
<feature type="region of interest" description="Disordered" evidence="2">
    <location>
        <begin position="710"/>
        <end position="733"/>
    </location>
</feature>
<gene>
    <name evidence="5" type="ORF">GEV33_009522</name>
</gene>
<feature type="region of interest" description="Disordered" evidence="2">
    <location>
        <begin position="782"/>
        <end position="814"/>
    </location>
</feature>
<keyword evidence="6" id="KW-1185">Reference proteome</keyword>
<protein>
    <recommendedName>
        <fullName evidence="7">DDE-1 domain-containing protein</fullName>
    </recommendedName>
</protein>
<comment type="caution">
    <text evidence="5">The sequence shown here is derived from an EMBL/GenBank/DDBJ whole genome shotgun (WGS) entry which is preliminary data.</text>
</comment>
<dbReference type="InterPro" id="IPR012337">
    <property type="entry name" value="RNaseH-like_sf"/>
</dbReference>
<evidence type="ECO:0000256" key="1">
    <source>
        <dbReference type="SAM" id="Coils"/>
    </source>
</evidence>
<dbReference type="Pfam" id="PF18701">
    <property type="entry name" value="DUF5641"/>
    <property type="match status" value="1"/>
</dbReference>
<dbReference type="SUPFAM" id="SSF53098">
    <property type="entry name" value="Ribonuclease H-like"/>
    <property type="match status" value="1"/>
</dbReference>
<name>A0A8J6HEH0_TENMO</name>
<accession>A0A8J6HEH0</accession>
<dbReference type="Proteomes" id="UP000719412">
    <property type="component" value="Unassembled WGS sequence"/>
</dbReference>
<feature type="compositionally biased region" description="Basic and acidic residues" evidence="2">
    <location>
        <begin position="887"/>
        <end position="896"/>
    </location>
</feature>
<feature type="region of interest" description="Disordered" evidence="2">
    <location>
        <begin position="874"/>
        <end position="909"/>
    </location>
</feature>
<dbReference type="Pfam" id="PF03184">
    <property type="entry name" value="DDE_1"/>
    <property type="match status" value="1"/>
</dbReference>
<evidence type="ECO:0000256" key="2">
    <source>
        <dbReference type="SAM" id="MobiDB-lite"/>
    </source>
</evidence>
<feature type="domain" description="DDE-1" evidence="3">
    <location>
        <begin position="24"/>
        <end position="120"/>
    </location>
</feature>
<proteinExistence type="predicted"/>
<evidence type="ECO:0000313" key="6">
    <source>
        <dbReference type="Proteomes" id="UP000719412"/>
    </source>
</evidence>
<dbReference type="GO" id="GO:0003676">
    <property type="term" value="F:nucleic acid binding"/>
    <property type="evidence" value="ECO:0007669"/>
    <property type="project" value="InterPro"/>
</dbReference>
<evidence type="ECO:0000259" key="4">
    <source>
        <dbReference type="Pfam" id="PF18701"/>
    </source>
</evidence>
<sequence length="1809" mass="204968">MEAIKEHLLKKEDRRRMAPLLMKDGPSDAAYHISKNEWSNEELFVVWLKHFTKFVKPSKEEPVLLILDNHGSHVTYDAFMWCKENGIVMLSIPPHTSHRLQPLDVTFYGPLKTVFKAKSILFNMAYSEVATIKKGVSRFSTTGIFPMNPGVFNDEDYLLAETLQDKANDHNEDEPEPSCSRNPDIQVENRVFRQSFGNECQFILAEENRVATGVSTHELLVSAFVRLIRLDLGGVCLRLMSYGMKFGIVSRERMNRLGPTFGSGALPWDRSDRHRDSVSIDGNLQEVVLMSYSNFSISQRMNSRNFNVFSPMLGQGEFSILQVLPTWDANEKPPVANWETSTHNCRYRAYLRRFLNVFWPKKKRFSTQDFSVHSQMTHRPYQQGISATKTFYSIHARFQAFCDRWSTECLQAHQSISKRKNSHDDIKQSSLVLLTDEWYPPSKWSFVRVTQLHPGADGSTRVVTVKTAITTLTRPVQNSLCYQSQHTRKTQIILRKIRSSKCKKNWTSHGSNSFPKSVREGGENVCWRRRKSPLHEMASISQPLRIHHESRGTGTGEPGGDPSYGWSNADQSSQTVTAAHTSTTLASVVGKIKKKTLAEELSEAKSEANAEAHFRGNNMNTQTENKEETLAEELSEAKSEANAEANKEARKYDVDEPRRMRLSVVISPSRSIRSPLPSGTSTPLRENVSVSKLKGRTPANMIRLMKKAKHLNAKKNGPKSADRHTTMASGKKSILPKKPEDLYKISTKGWNEEVYSKVRSLQDGGPKTKGRGNVALHVRNSTDYDYYNENSDNDDEEEEEHSRQRNKRPRYEDKHKMVAKEVRTKELFNILCEDTVTTVTVLNHDSERFKSCSLRGSSVAAWLSETVLRGRGPGASGFESHRRGRIFSKEGERHSPDTTARSAGFKSGSNPRPDGLPWMLCVVIFVLCRPEKEEERGWAFMVNKAPPKVHNRGIRIKIDDTHIKQVKTQKYLGIMLDSQLKFESHATYINGKARSILMALRTKAIRHWHVDNEKSLLTIYSGALLPILSYASWIWMHKLSHSKIKRQFLSTHGIFCRIITKAYQSVSTDAAQVLAGLAPIDIELERIHCHHELRRGRSAFFQGELITNNTFLHPRHLDEYLRLKTEDIWQERWEQSSKGRTTYKFIPRVTVACPFLDLDMPLTREKTQTLTGHGNFVAHLQRIGKDDTGHCPRCEGALDDPPHRILACPLFTEAQTKIQELLRAWPPDLTKITSICDNKFLNVPDTATPNPNFEDLGVAPLASTSTEKEPASIDSEIFKDMAMDTLLLGKSDHVEGMVTRSVRSLGFVIRNSRSFNNTDTVKRLYFAFVRSKLEYASVVWSTGYKSQIEDLEKIQRRLLKYLSFKVDAMLHVTCLAHGLNLVAELVRNEYPMVNKLISNTKKVFLKAPLRREVYTEKCPNLKLPPEPVLTRWGTWLEAAVFYQENFTTIKDVVDSFNSSDSVAIQESQHAFNNARIQNELAYIATHFKILVQTIKALESTGETMVKNMERIATIRDSFRMAPGVVCKKAYTKLEAVLTKNPGFSVLYEISQVLNGFGSSDCTIAVEKMSLNTHRPIMMRGSNHGRRLQSATFRDCVGCSSSTCNSPVCSLGCTARPRSPQKKTATASESRGYLPTVNQARMICYIWLSPLAVSTRRAQSTAEPCHEPKMPHPDIRCSGIIPWLHKPAITQLPTHLVTVSPASTSLIHCTTPGSQTIHLPSLSYSYLGQPVGSSCQSYTVPVSPVGLVKITPESRTFQNIIYEPHVWGGRENKLNSVSHSDDDSEEHKKTAWKVKKVSCKEWLKDENFKK</sequence>